<keyword evidence="5" id="KW-1185">Reference proteome</keyword>
<evidence type="ECO:0000256" key="1">
    <source>
        <dbReference type="SAM" id="MobiDB-lite"/>
    </source>
</evidence>
<dbReference type="EMBL" id="JAVYJV010000014">
    <property type="protein sequence ID" value="KAK4353698.1"/>
    <property type="molecule type" value="Genomic_DNA"/>
</dbReference>
<dbReference type="SUPFAM" id="SSF53098">
    <property type="entry name" value="Ribonuclease H-like"/>
    <property type="match status" value="1"/>
</dbReference>
<dbReference type="InterPro" id="IPR012337">
    <property type="entry name" value="RNaseH-like_sf"/>
</dbReference>
<feature type="transmembrane region" description="Helical" evidence="2">
    <location>
        <begin position="6"/>
        <end position="24"/>
    </location>
</feature>
<reference evidence="4" key="1">
    <citation type="submission" date="2023-12" db="EMBL/GenBank/DDBJ databases">
        <title>Genome assembly of Anisodus tanguticus.</title>
        <authorList>
            <person name="Wang Y.-J."/>
        </authorList>
    </citation>
    <scope>NUCLEOTIDE SEQUENCE</scope>
    <source>
        <strain evidence="4">KB-2021</strain>
        <tissue evidence="4">Leaf</tissue>
    </source>
</reference>
<comment type="caution">
    <text evidence="4">The sequence shown here is derived from an EMBL/GenBank/DDBJ whole genome shotgun (WGS) entry which is preliminary data.</text>
</comment>
<keyword evidence="2" id="KW-0472">Membrane</keyword>
<evidence type="ECO:0000313" key="5">
    <source>
        <dbReference type="Proteomes" id="UP001291623"/>
    </source>
</evidence>
<dbReference type="Pfam" id="PF14372">
    <property type="entry name" value="hAT-like_RNase-H"/>
    <property type="match status" value="1"/>
</dbReference>
<sequence>MSSLVLTNVILIINVSLLIVIECLQRRSCKLELFNSITELFSGRNYPTANLYFFKICEIKIALSKWVLSPNPIINLMASKMRSKYDDYWSSVYELMGVAAILNPRAKMDLLDYYFPQVYPIDYEDQIERIKGLCDSLVRQYQRVKGNRNKVCDDFARIGTSSDLTSQSDDSAYPHEFYTFASAKRRNKGSVKTELDNYLEDDPHNQGG</sequence>
<dbReference type="GO" id="GO:0003677">
    <property type="term" value="F:DNA binding"/>
    <property type="evidence" value="ECO:0007669"/>
    <property type="project" value="InterPro"/>
</dbReference>
<feature type="domain" description="hAT-like transposase RNase-H fold" evidence="3">
    <location>
        <begin position="42"/>
        <end position="141"/>
    </location>
</feature>
<gene>
    <name evidence="4" type="ORF">RND71_025892</name>
</gene>
<feature type="region of interest" description="Disordered" evidence="1">
    <location>
        <begin position="185"/>
        <end position="208"/>
    </location>
</feature>
<name>A0AAE1RL55_9SOLA</name>
<evidence type="ECO:0000259" key="3">
    <source>
        <dbReference type="Pfam" id="PF14372"/>
    </source>
</evidence>
<keyword evidence="2" id="KW-1133">Transmembrane helix</keyword>
<dbReference type="PANTHER" id="PTHR23272">
    <property type="entry name" value="BED FINGER-RELATED"/>
    <property type="match status" value="1"/>
</dbReference>
<dbReference type="PANTHER" id="PTHR23272:SF179">
    <property type="entry name" value="ZINC FINGER BED DOMAIN-CONTAINING PROTEIN RICESLEEPER 2-LIKE ISOFORM X1"/>
    <property type="match status" value="1"/>
</dbReference>
<dbReference type="InterPro" id="IPR025525">
    <property type="entry name" value="hAT-like_transposase_RNase-H"/>
</dbReference>
<evidence type="ECO:0000313" key="4">
    <source>
        <dbReference type="EMBL" id="KAK4353698.1"/>
    </source>
</evidence>
<proteinExistence type="predicted"/>
<accession>A0AAE1RL55</accession>
<dbReference type="AlphaFoldDB" id="A0AAE1RL55"/>
<keyword evidence="2" id="KW-0812">Transmembrane</keyword>
<dbReference type="Proteomes" id="UP001291623">
    <property type="component" value="Unassembled WGS sequence"/>
</dbReference>
<organism evidence="4 5">
    <name type="scientific">Anisodus tanguticus</name>
    <dbReference type="NCBI Taxonomy" id="243964"/>
    <lineage>
        <taxon>Eukaryota</taxon>
        <taxon>Viridiplantae</taxon>
        <taxon>Streptophyta</taxon>
        <taxon>Embryophyta</taxon>
        <taxon>Tracheophyta</taxon>
        <taxon>Spermatophyta</taxon>
        <taxon>Magnoliopsida</taxon>
        <taxon>eudicotyledons</taxon>
        <taxon>Gunneridae</taxon>
        <taxon>Pentapetalae</taxon>
        <taxon>asterids</taxon>
        <taxon>lamiids</taxon>
        <taxon>Solanales</taxon>
        <taxon>Solanaceae</taxon>
        <taxon>Solanoideae</taxon>
        <taxon>Hyoscyameae</taxon>
        <taxon>Anisodus</taxon>
    </lineage>
</organism>
<feature type="compositionally biased region" description="Basic and acidic residues" evidence="1">
    <location>
        <begin position="191"/>
        <end position="208"/>
    </location>
</feature>
<evidence type="ECO:0000256" key="2">
    <source>
        <dbReference type="SAM" id="Phobius"/>
    </source>
</evidence>
<protein>
    <recommendedName>
        <fullName evidence="3">hAT-like transposase RNase-H fold domain-containing protein</fullName>
    </recommendedName>
</protein>